<organism evidence="3">
    <name type="scientific">Caenorhabditis remanei</name>
    <name type="common">Caenorhabditis vulgaris</name>
    <dbReference type="NCBI Taxonomy" id="31234"/>
    <lineage>
        <taxon>Eukaryota</taxon>
        <taxon>Metazoa</taxon>
        <taxon>Ecdysozoa</taxon>
        <taxon>Nematoda</taxon>
        <taxon>Chromadorea</taxon>
        <taxon>Rhabditida</taxon>
        <taxon>Rhabditina</taxon>
        <taxon>Rhabditomorpha</taxon>
        <taxon>Rhabditoidea</taxon>
        <taxon>Rhabditidae</taxon>
        <taxon>Peloderinae</taxon>
        <taxon>Caenorhabditis</taxon>
    </lineage>
</organism>
<name>E3NIS7_CAERE</name>
<proteinExistence type="predicted"/>
<keyword evidence="3" id="KW-1185">Reference proteome</keyword>
<feature type="region of interest" description="Disordered" evidence="1">
    <location>
        <begin position="1"/>
        <end position="92"/>
    </location>
</feature>
<dbReference type="InParanoid" id="E3NIS7"/>
<dbReference type="eggNOG" id="ENOG502TJ53">
    <property type="taxonomic scope" value="Eukaryota"/>
</dbReference>
<dbReference type="HOGENOM" id="CLU_2415389_0_0_1"/>
<dbReference type="EMBL" id="DS268712">
    <property type="protein sequence ID" value="EFO99316.1"/>
    <property type="molecule type" value="Genomic_DNA"/>
</dbReference>
<sequence length="92" mass="10360">MGIFRYDGTSEPAEAAPPKTKSTRKDAKSQRDNKDDEVTPKEIEKDEVVKTEEQGDGTKTKESEMTEAKKEILKEDDTLRDTKSIGKKGKKK</sequence>
<evidence type="ECO:0000256" key="1">
    <source>
        <dbReference type="SAM" id="MobiDB-lite"/>
    </source>
</evidence>
<evidence type="ECO:0000313" key="3">
    <source>
        <dbReference type="Proteomes" id="UP000008281"/>
    </source>
</evidence>
<evidence type="ECO:0000313" key="2">
    <source>
        <dbReference type="EMBL" id="EFO99316.1"/>
    </source>
</evidence>
<gene>
    <name evidence="2" type="ORF">CRE_16475</name>
</gene>
<feature type="compositionally biased region" description="Basic and acidic residues" evidence="1">
    <location>
        <begin position="23"/>
        <end position="84"/>
    </location>
</feature>
<dbReference type="AlphaFoldDB" id="E3NIS7"/>
<reference evidence="2" key="1">
    <citation type="submission" date="2007-07" db="EMBL/GenBank/DDBJ databases">
        <title>PCAP assembly of the Caenorhabditis remanei genome.</title>
        <authorList>
            <consortium name="The Caenorhabditis remanei Sequencing Consortium"/>
            <person name="Wilson R.K."/>
        </authorList>
    </citation>
    <scope>NUCLEOTIDE SEQUENCE [LARGE SCALE GENOMIC DNA]</scope>
    <source>
        <strain evidence="2">PB4641</strain>
    </source>
</reference>
<protein>
    <submittedName>
        <fullName evidence="2">Uncharacterized protein</fullName>
    </submittedName>
</protein>
<accession>E3NIS7</accession>
<dbReference type="Proteomes" id="UP000008281">
    <property type="component" value="Unassembled WGS sequence"/>
</dbReference>